<dbReference type="SUPFAM" id="SSF52047">
    <property type="entry name" value="RNI-like"/>
    <property type="match status" value="1"/>
</dbReference>
<dbReference type="AlphaFoldDB" id="A0A2T2P0B7"/>
<evidence type="ECO:0008006" key="3">
    <source>
        <dbReference type="Google" id="ProtNLM"/>
    </source>
</evidence>
<keyword evidence="2" id="KW-1185">Reference proteome</keyword>
<sequence>MARENKKTLSRLSRVCRKLHEICIPILYHYYATAGIQTEWRQIVCFAQNLLEQPHLRKFVKALAITGIEELEYGSEQENIVMEILEAGNRDFSRVCSPYSYGIRCSRETLDRLIVAMAEPTLEYLLLTRPSDNTVFKSEYHEWTTLGSLSRLEVLPLTGSDEEEVLIVADCGSAGNIFSDPRVYCQNLYDDYYPPWKNIRRLSLNGLDPGPLEMILGHCPQLEDLELYNNAVLDGIDTPLVRNLNSCRKTLRRLVLSVYSKPDDLLEPWNADTVEECQEIENRNAADKYHRHNFLVIDPSSLKIGLSFEEFSSLSILEIDQGLLYGLTMMKWEKKFHPDREGVEKDLVSSLPQSLQVLHVGFVMSWEHIYHDLLELAKTRQVGSFPHLSTICVDPLEVPELIIFSEEAQHLISVLKESDIYFCMGRNTVSSRHRGMLPQRPDDVEEYSVPPGLYQLSPK</sequence>
<dbReference type="Proteomes" id="UP000240883">
    <property type="component" value="Unassembled WGS sequence"/>
</dbReference>
<gene>
    <name evidence="1" type="ORF">BS50DRAFT_584658</name>
</gene>
<organism evidence="1 2">
    <name type="scientific">Corynespora cassiicola Philippines</name>
    <dbReference type="NCBI Taxonomy" id="1448308"/>
    <lineage>
        <taxon>Eukaryota</taxon>
        <taxon>Fungi</taxon>
        <taxon>Dikarya</taxon>
        <taxon>Ascomycota</taxon>
        <taxon>Pezizomycotina</taxon>
        <taxon>Dothideomycetes</taxon>
        <taxon>Pleosporomycetidae</taxon>
        <taxon>Pleosporales</taxon>
        <taxon>Corynesporascaceae</taxon>
        <taxon>Corynespora</taxon>
    </lineage>
</organism>
<dbReference type="EMBL" id="KZ678131">
    <property type="protein sequence ID" value="PSN71121.1"/>
    <property type="molecule type" value="Genomic_DNA"/>
</dbReference>
<protein>
    <recommendedName>
        <fullName evidence="3">F-box domain-containing protein</fullName>
    </recommendedName>
</protein>
<name>A0A2T2P0B7_CORCC</name>
<evidence type="ECO:0000313" key="2">
    <source>
        <dbReference type="Proteomes" id="UP000240883"/>
    </source>
</evidence>
<dbReference type="OrthoDB" id="5311681at2759"/>
<accession>A0A2T2P0B7</accession>
<proteinExistence type="predicted"/>
<reference evidence="1 2" key="1">
    <citation type="journal article" date="2018" name="Front. Microbiol.">
        <title>Genome-Wide Analysis of Corynespora cassiicola Leaf Fall Disease Putative Effectors.</title>
        <authorList>
            <person name="Lopez D."/>
            <person name="Ribeiro S."/>
            <person name="Label P."/>
            <person name="Fumanal B."/>
            <person name="Venisse J.S."/>
            <person name="Kohler A."/>
            <person name="de Oliveira R.R."/>
            <person name="Labutti K."/>
            <person name="Lipzen A."/>
            <person name="Lail K."/>
            <person name="Bauer D."/>
            <person name="Ohm R.A."/>
            <person name="Barry K.W."/>
            <person name="Spatafora J."/>
            <person name="Grigoriev I.V."/>
            <person name="Martin F.M."/>
            <person name="Pujade-Renaud V."/>
        </authorList>
    </citation>
    <scope>NUCLEOTIDE SEQUENCE [LARGE SCALE GENOMIC DNA]</scope>
    <source>
        <strain evidence="1 2">Philippines</strain>
    </source>
</reference>
<evidence type="ECO:0000313" key="1">
    <source>
        <dbReference type="EMBL" id="PSN71121.1"/>
    </source>
</evidence>
<dbReference type="STRING" id="1448308.A0A2T2P0B7"/>